<feature type="compositionally biased region" description="Basic and acidic residues" evidence="6">
    <location>
        <begin position="26"/>
        <end position="38"/>
    </location>
</feature>
<feature type="compositionally biased region" description="Basic and acidic residues" evidence="6">
    <location>
        <begin position="126"/>
        <end position="136"/>
    </location>
</feature>
<dbReference type="KEGG" id="bbes:BESB_074790"/>
<evidence type="ECO:0000256" key="2">
    <source>
        <dbReference type="ARBA" id="ARBA00022490"/>
    </source>
</evidence>
<organism evidence="7 8">
    <name type="scientific">Besnoitia besnoiti</name>
    <name type="common">Apicomplexan protozoan</name>
    <dbReference type="NCBI Taxonomy" id="94643"/>
    <lineage>
        <taxon>Eukaryota</taxon>
        <taxon>Sar</taxon>
        <taxon>Alveolata</taxon>
        <taxon>Apicomplexa</taxon>
        <taxon>Conoidasida</taxon>
        <taxon>Coccidia</taxon>
        <taxon>Eucoccidiorida</taxon>
        <taxon>Eimeriorina</taxon>
        <taxon>Sarcocystidae</taxon>
        <taxon>Besnoitia</taxon>
    </lineage>
</organism>
<dbReference type="AlphaFoldDB" id="A0A2A9MFC2"/>
<feature type="compositionally biased region" description="Low complexity" evidence="6">
    <location>
        <begin position="39"/>
        <end position="52"/>
    </location>
</feature>
<evidence type="ECO:0000256" key="1">
    <source>
        <dbReference type="ARBA" id="ARBA00004245"/>
    </source>
</evidence>
<evidence type="ECO:0000313" key="8">
    <source>
        <dbReference type="Proteomes" id="UP000224006"/>
    </source>
</evidence>
<dbReference type="GeneID" id="40312405"/>
<dbReference type="PANTHER" id="PTHR46126:SF1">
    <property type="entry name" value="DYNACTIN SUBUNIT 5"/>
    <property type="match status" value="1"/>
</dbReference>
<comment type="subcellular location">
    <subcellularLocation>
        <location evidence="1">Cytoplasm</location>
        <location evidence="1">Cytoskeleton</location>
    </subcellularLocation>
</comment>
<dbReference type="GO" id="GO:0005869">
    <property type="term" value="C:dynactin complex"/>
    <property type="evidence" value="ECO:0007669"/>
    <property type="project" value="TreeGrafter"/>
</dbReference>
<dbReference type="Pfam" id="PF21711">
    <property type="entry name" value="DCTN5"/>
    <property type="match status" value="1"/>
</dbReference>
<dbReference type="Gene3D" id="2.160.10.10">
    <property type="entry name" value="Hexapeptide repeat proteins"/>
    <property type="match status" value="1"/>
</dbReference>
<dbReference type="RefSeq" id="XP_029218336.1">
    <property type="nucleotide sequence ID" value="XM_029365852.1"/>
</dbReference>
<evidence type="ECO:0000256" key="4">
    <source>
        <dbReference type="ARBA" id="ARBA00034706"/>
    </source>
</evidence>
<feature type="region of interest" description="Disordered" evidence="6">
    <location>
        <begin position="293"/>
        <end position="324"/>
    </location>
</feature>
<dbReference type="CDD" id="cd03359">
    <property type="entry name" value="LbH_Dynactin_5"/>
    <property type="match status" value="1"/>
</dbReference>
<dbReference type="SUPFAM" id="SSF51161">
    <property type="entry name" value="Trimeric LpxA-like enzymes"/>
    <property type="match status" value="1"/>
</dbReference>
<reference evidence="7 8" key="1">
    <citation type="submission" date="2017-09" db="EMBL/GenBank/DDBJ databases">
        <title>Genome sequencing of Besnoitia besnoiti strain Bb-Ger1.</title>
        <authorList>
            <person name="Schares G."/>
            <person name="Venepally P."/>
            <person name="Lorenzi H.A."/>
        </authorList>
    </citation>
    <scope>NUCLEOTIDE SEQUENCE [LARGE SCALE GENOMIC DNA]</scope>
    <source>
        <strain evidence="7 8">Bb-Ger1</strain>
    </source>
</reference>
<dbReference type="EMBL" id="NWUJ01000007">
    <property type="protein sequence ID" value="PFH34327.1"/>
    <property type="molecule type" value="Genomic_DNA"/>
</dbReference>
<gene>
    <name evidence="7" type="ORF">BESB_074790</name>
</gene>
<dbReference type="VEuPathDB" id="ToxoDB:BESB_074790"/>
<feature type="compositionally biased region" description="Polar residues" evidence="6">
    <location>
        <begin position="159"/>
        <end position="168"/>
    </location>
</feature>
<accession>A0A2A9MFC2</accession>
<keyword evidence="8" id="KW-1185">Reference proteome</keyword>
<dbReference type="InterPro" id="IPR011004">
    <property type="entry name" value="Trimer_LpxA-like_sf"/>
</dbReference>
<feature type="compositionally biased region" description="Polar residues" evidence="6">
    <location>
        <begin position="91"/>
        <end position="105"/>
    </location>
</feature>
<dbReference type="InterPro" id="IPR047125">
    <property type="entry name" value="DCTN5"/>
</dbReference>
<proteinExistence type="inferred from homology"/>
<sequence>MSDPLPSDGPAEAAATPTGLDAAEAQGDKRQEERRSAEEAAQGNEVGEVAAPAEEEDAKPGGPLTANPEAASNPTEGQPAGPLAEEGKGSQPDTAQEPQSQQDATATPAAKEEGGDPAAEAFNGEVRGEEARKSAEDASSDGQAHPAESPARTEPGKTSPPSSASGTKSPGAFREGKLDLSNPLATIPVSPRRMDSAKDSGGGAEKTRDLTFASHVPFRSYASTGGVALEVISDGLTVGVPAGDSERMSPPAHVMATSPPQTGALQHKSLPGGALLTDRSKSTVAAFPRFHLSAAEDEDESDEAETARDGGAVEGAAPGRRMTQKLVIPRPRPFVLASSPSEDFSGLPPDVEVIPPPSQPYTPFSCFVTPALEPPVNYPRADYITTASGNRVGRGTLLFGSQNITLAGRSVVSQGVLLRGDLVSLRFGRYVYLDDNVLVHPSSYRSKGQTLHVPLTVGDYVTVGRDTVVRAVAIGSCVQIGANCVIGNRCILKDFCKILPGTVLAPDTVVPSFTVFGGAPGRVVAELPEGETMLIRLEAVRKYNLFLPAKEGAAAKA</sequence>
<evidence type="ECO:0000256" key="5">
    <source>
        <dbReference type="ARBA" id="ARBA00034865"/>
    </source>
</evidence>
<evidence type="ECO:0000256" key="3">
    <source>
        <dbReference type="ARBA" id="ARBA00023212"/>
    </source>
</evidence>
<evidence type="ECO:0000256" key="6">
    <source>
        <dbReference type="SAM" id="MobiDB-lite"/>
    </source>
</evidence>
<keyword evidence="3" id="KW-0206">Cytoskeleton</keyword>
<feature type="compositionally biased region" description="Acidic residues" evidence="6">
    <location>
        <begin position="295"/>
        <end position="304"/>
    </location>
</feature>
<dbReference type="PANTHER" id="PTHR46126">
    <property type="entry name" value="DYNACTIN SUBUNIT 5"/>
    <property type="match status" value="1"/>
</dbReference>
<name>A0A2A9MFC2_BESBE</name>
<evidence type="ECO:0000313" key="7">
    <source>
        <dbReference type="EMBL" id="PFH34327.1"/>
    </source>
</evidence>
<dbReference type="OrthoDB" id="417208at2759"/>
<feature type="region of interest" description="Disordered" evidence="6">
    <location>
        <begin position="1"/>
        <end position="208"/>
    </location>
</feature>
<dbReference type="STRING" id="94643.A0A2A9MFC2"/>
<keyword evidence="2" id="KW-0963">Cytoplasm</keyword>
<protein>
    <recommendedName>
        <fullName evidence="5">Dynactin subunit 5</fullName>
    </recommendedName>
</protein>
<dbReference type="Proteomes" id="UP000224006">
    <property type="component" value="Unassembled WGS sequence"/>
</dbReference>
<comment type="caution">
    <text evidence="7">The sequence shown here is derived from an EMBL/GenBank/DDBJ whole genome shotgun (WGS) entry which is preliminary data.</text>
</comment>
<comment type="similarity">
    <text evidence="4">Belongs to the dynactin subunits 5/6 family. Dynactin subunit 5 subfamily.</text>
</comment>